<dbReference type="InterPro" id="IPR001264">
    <property type="entry name" value="Glyco_trans_51"/>
</dbReference>
<evidence type="ECO:0000313" key="20">
    <source>
        <dbReference type="Proteomes" id="UP001527099"/>
    </source>
</evidence>
<keyword evidence="8" id="KW-0133">Cell shape</keyword>
<accession>A0ABT4GN36</accession>
<evidence type="ECO:0000256" key="6">
    <source>
        <dbReference type="ARBA" id="ARBA00022692"/>
    </source>
</evidence>
<dbReference type="EMBL" id="JAMDMX010000155">
    <property type="protein sequence ID" value="MCY9697627.1"/>
    <property type="molecule type" value="Genomic_DNA"/>
</dbReference>
<feature type="domain" description="Penicillin-binding protein transpeptidase" evidence="17">
    <location>
        <begin position="367"/>
        <end position="626"/>
    </location>
</feature>
<gene>
    <name evidence="19" type="ORF">M5X19_32945</name>
</gene>
<dbReference type="InterPro" id="IPR023346">
    <property type="entry name" value="Lysozyme-like_dom_sf"/>
</dbReference>
<reference evidence="19 20" key="1">
    <citation type="submission" date="2022-05" db="EMBL/GenBank/DDBJ databases">
        <title>Genome Sequencing of Bee-Associated Microbes.</title>
        <authorList>
            <person name="Dunlap C."/>
        </authorList>
    </citation>
    <scope>NUCLEOTIDE SEQUENCE [LARGE SCALE GENOMIC DNA]</scope>
    <source>
        <strain evidence="19 20">NRRL B-14421</strain>
    </source>
</reference>
<keyword evidence="13" id="KW-0961">Cell wall biogenesis/degradation</keyword>
<evidence type="ECO:0000256" key="11">
    <source>
        <dbReference type="ARBA" id="ARBA00023136"/>
    </source>
</evidence>
<evidence type="ECO:0000256" key="14">
    <source>
        <dbReference type="ARBA" id="ARBA00034000"/>
    </source>
</evidence>
<feature type="domain" description="Glycosyl transferase family 51" evidence="18">
    <location>
        <begin position="61"/>
        <end position="248"/>
    </location>
</feature>
<evidence type="ECO:0000256" key="2">
    <source>
        <dbReference type="ARBA" id="ARBA00022645"/>
    </source>
</evidence>
<dbReference type="SUPFAM" id="SSF53955">
    <property type="entry name" value="Lysozyme-like"/>
    <property type="match status" value="1"/>
</dbReference>
<comment type="catalytic activity">
    <reaction evidence="15">
        <text>[GlcNAc-(1-&gt;4)-Mur2Ac(oyl-L-Ala-gamma-D-Glu-L-Lys-D-Ala-D-Ala)](n)-di-trans,octa-cis-undecaprenyl diphosphate + beta-D-GlcNAc-(1-&gt;4)-Mur2Ac(oyl-L-Ala-gamma-D-Glu-L-Lys-D-Ala-D-Ala)-di-trans,octa-cis-undecaprenyl diphosphate = [GlcNAc-(1-&gt;4)-Mur2Ac(oyl-L-Ala-gamma-D-Glu-L-Lys-D-Ala-D-Ala)](n+1)-di-trans,octa-cis-undecaprenyl diphosphate + di-trans,octa-cis-undecaprenyl diphosphate + H(+)</text>
        <dbReference type="Rhea" id="RHEA:23708"/>
        <dbReference type="Rhea" id="RHEA-COMP:9602"/>
        <dbReference type="Rhea" id="RHEA-COMP:9603"/>
        <dbReference type="ChEBI" id="CHEBI:15378"/>
        <dbReference type="ChEBI" id="CHEBI:58405"/>
        <dbReference type="ChEBI" id="CHEBI:60033"/>
        <dbReference type="ChEBI" id="CHEBI:78435"/>
        <dbReference type="EC" id="2.4.99.28"/>
    </reaction>
</comment>
<keyword evidence="3" id="KW-0645">Protease</keyword>
<evidence type="ECO:0000256" key="3">
    <source>
        <dbReference type="ARBA" id="ARBA00022670"/>
    </source>
</evidence>
<evidence type="ECO:0000256" key="1">
    <source>
        <dbReference type="ARBA" id="ARBA00022475"/>
    </source>
</evidence>
<sequence length="910" mass="100536">MKYAKWLFVLGVILGILTLGCAVGYGTALVKDEPIRTRTDIMSKIKENISTGFVYFRDQSLVGQLLSGEDSRPIPLSEIPSDVKNATIAVEDAGFYSNFGIDINGFLRAATEKLLHEPVQTGGSTITQQLARRVFLNLDRTYSRKGKEILLALRMQRMMSKDEILEAYLNKIPYGIGSAGYYLYGIEAASKGIFNISDLSKLNIAQAAYLAGIPQQPNVYSAFAGDGKFDPQGFHAALGRQRLVLRRMLETKVITQQQYQEALSFDLPSSLAATKPKANDTYPYLMMEVEKRASNILLQLQNPQSSPEELKKNVDGLKGEQELLLHNGYKIYTTVDKTIYDDMHEIAENPKNFTPDIKGKGGEQIGGVMQDSKTGAILGMIEGRGYSISKYNHATQMLRQPGSTMKPIAAYLPAIEKGLIQPASIIDDEPIILKDGQKGFHIPLNWDDKFHGLITARTALNKSYNIPAIDIFLNKVGIETAWGYAKKMGITSLTKSDNYAQTGVIGGLEYGVSVEEMTNAYQTMANKGVFNDAYLIDKIEDGNGSVIYQHQSRPVPVVTEQSAYLMTDMLRTVISDPGGTAADLQNKFKHYGKISIVGKTGSTQNDNDAWFEGYTPDITFGVWAGYDQPSPLTKGKGTLRAKQIWASVMDNVIEKKPELFPTKEFTRPDDIVKMTVSDVSGLLPSALNIQTQHTVTDLFNKKYIPTKEDDVLQQMNVIDYQGAIYLPNPHTPMDMMEEKQVVRRQKPVSVILQELQTAMQKLPAANGRSISDYKPTDGLTDVPTEVDPRIDDGMNPSPPSGLVLQRKDNSVDLIFQSIPNPNVVGYRVYRSVNHGKFEMLRGKVVLNGQENKLDDQIPITDVFGYYLTAVDVVGKESQPSNIVFTDRSPSDSPPAGVGASNSDKTTNIGQ</sequence>
<protein>
    <submittedName>
        <fullName evidence="19">Transglycosylase domain-containing protein</fullName>
    </submittedName>
</protein>
<dbReference type="Gene3D" id="3.40.710.10">
    <property type="entry name" value="DD-peptidase/beta-lactamase superfamily"/>
    <property type="match status" value="1"/>
</dbReference>
<name>A0ABT4GN36_9BACL</name>
<evidence type="ECO:0000256" key="13">
    <source>
        <dbReference type="ARBA" id="ARBA00023316"/>
    </source>
</evidence>
<evidence type="ECO:0000256" key="7">
    <source>
        <dbReference type="ARBA" id="ARBA00022801"/>
    </source>
</evidence>
<dbReference type="PANTHER" id="PTHR32282:SF32">
    <property type="entry name" value="PENICILLIN-BINDING PROTEIN 2A"/>
    <property type="match status" value="1"/>
</dbReference>
<evidence type="ECO:0000256" key="8">
    <source>
        <dbReference type="ARBA" id="ARBA00022960"/>
    </source>
</evidence>
<keyword evidence="5" id="KW-0808">Transferase</keyword>
<keyword evidence="20" id="KW-1185">Reference proteome</keyword>
<dbReference type="InterPro" id="IPR013783">
    <property type="entry name" value="Ig-like_fold"/>
</dbReference>
<evidence type="ECO:0000256" key="10">
    <source>
        <dbReference type="ARBA" id="ARBA00022989"/>
    </source>
</evidence>
<dbReference type="Pfam" id="PF00912">
    <property type="entry name" value="Transgly"/>
    <property type="match status" value="1"/>
</dbReference>
<dbReference type="PANTHER" id="PTHR32282">
    <property type="entry name" value="BINDING PROTEIN TRANSPEPTIDASE, PUTATIVE-RELATED"/>
    <property type="match status" value="1"/>
</dbReference>
<dbReference type="InterPro" id="IPR012338">
    <property type="entry name" value="Beta-lactam/transpept-like"/>
</dbReference>
<evidence type="ECO:0000256" key="15">
    <source>
        <dbReference type="ARBA" id="ARBA00049902"/>
    </source>
</evidence>
<evidence type="ECO:0000259" key="17">
    <source>
        <dbReference type="Pfam" id="PF00905"/>
    </source>
</evidence>
<keyword evidence="9" id="KW-0573">Peptidoglycan synthesis</keyword>
<keyword evidence="6" id="KW-0812">Transmembrane</keyword>
<keyword evidence="1" id="KW-1003">Cell membrane</keyword>
<evidence type="ECO:0000313" key="19">
    <source>
        <dbReference type="EMBL" id="MCY9697627.1"/>
    </source>
</evidence>
<dbReference type="InterPro" id="IPR036950">
    <property type="entry name" value="PBP_transglycosylase"/>
</dbReference>
<comment type="caution">
    <text evidence="19">The sequence shown here is derived from an EMBL/GenBank/DDBJ whole genome shotgun (WGS) entry which is preliminary data.</text>
</comment>
<dbReference type="PROSITE" id="PS51257">
    <property type="entry name" value="PROKAR_LIPOPROTEIN"/>
    <property type="match status" value="1"/>
</dbReference>
<dbReference type="InterPro" id="IPR001460">
    <property type="entry name" value="PCN-bd_Tpept"/>
</dbReference>
<dbReference type="Gene3D" id="1.10.3810.10">
    <property type="entry name" value="Biosynthetic peptidoglycan transglycosylase-like"/>
    <property type="match status" value="1"/>
</dbReference>
<keyword evidence="10" id="KW-1133">Transmembrane helix</keyword>
<organism evidence="19 20">
    <name type="scientific">Paenibacillus alginolyticus</name>
    <dbReference type="NCBI Taxonomy" id="59839"/>
    <lineage>
        <taxon>Bacteria</taxon>
        <taxon>Bacillati</taxon>
        <taxon>Bacillota</taxon>
        <taxon>Bacilli</taxon>
        <taxon>Bacillales</taxon>
        <taxon>Paenibacillaceae</taxon>
        <taxon>Paenibacillus</taxon>
    </lineage>
</organism>
<dbReference type="InterPro" id="IPR050396">
    <property type="entry name" value="Glycosyltr_51/Transpeptidase"/>
</dbReference>
<dbReference type="Pfam" id="PF00905">
    <property type="entry name" value="Transpeptidase"/>
    <property type="match status" value="1"/>
</dbReference>
<keyword evidence="4" id="KW-0328">Glycosyltransferase</keyword>
<evidence type="ECO:0000259" key="18">
    <source>
        <dbReference type="Pfam" id="PF00912"/>
    </source>
</evidence>
<proteinExistence type="predicted"/>
<dbReference type="Gene3D" id="2.60.40.10">
    <property type="entry name" value="Immunoglobulins"/>
    <property type="match status" value="1"/>
</dbReference>
<dbReference type="Proteomes" id="UP001527099">
    <property type="component" value="Unassembled WGS sequence"/>
</dbReference>
<keyword evidence="11" id="KW-0472">Membrane</keyword>
<evidence type="ECO:0000256" key="12">
    <source>
        <dbReference type="ARBA" id="ARBA00023268"/>
    </source>
</evidence>
<keyword evidence="7" id="KW-0378">Hydrolase</keyword>
<keyword evidence="12" id="KW-0511">Multifunctional enzyme</keyword>
<evidence type="ECO:0000256" key="5">
    <source>
        <dbReference type="ARBA" id="ARBA00022679"/>
    </source>
</evidence>
<dbReference type="SUPFAM" id="SSF56601">
    <property type="entry name" value="beta-lactamase/transpeptidase-like"/>
    <property type="match status" value="1"/>
</dbReference>
<dbReference type="RefSeq" id="WP_268618282.1">
    <property type="nucleotide sequence ID" value="NZ_JAMDMX010000155.1"/>
</dbReference>
<feature type="compositionally biased region" description="Polar residues" evidence="16">
    <location>
        <begin position="899"/>
        <end position="910"/>
    </location>
</feature>
<evidence type="ECO:0000256" key="16">
    <source>
        <dbReference type="SAM" id="MobiDB-lite"/>
    </source>
</evidence>
<comment type="catalytic activity">
    <reaction evidence="14">
        <text>Preferential cleavage: (Ac)2-L-Lys-D-Ala-|-D-Ala. Also transpeptidation of peptidyl-alanyl moieties that are N-acyl substituents of D-alanine.</text>
        <dbReference type="EC" id="3.4.16.4"/>
    </reaction>
</comment>
<evidence type="ECO:0000256" key="9">
    <source>
        <dbReference type="ARBA" id="ARBA00022984"/>
    </source>
</evidence>
<evidence type="ECO:0000256" key="4">
    <source>
        <dbReference type="ARBA" id="ARBA00022676"/>
    </source>
</evidence>
<feature type="region of interest" description="Disordered" evidence="16">
    <location>
        <begin position="881"/>
        <end position="910"/>
    </location>
</feature>
<keyword evidence="2" id="KW-0121">Carboxypeptidase</keyword>